<dbReference type="InterPro" id="IPR018076">
    <property type="entry name" value="T2SS_GspF_dom"/>
</dbReference>
<dbReference type="OrthoDB" id="9805682at2"/>
<evidence type="ECO:0000256" key="7">
    <source>
        <dbReference type="ARBA" id="ARBA00022989"/>
    </source>
</evidence>
<keyword evidence="8 10" id="KW-0472">Membrane</keyword>
<organism evidence="12 13">
    <name type="scientific">Ureibacillus terrenus</name>
    <dbReference type="NCBI Taxonomy" id="118246"/>
    <lineage>
        <taxon>Bacteria</taxon>
        <taxon>Bacillati</taxon>
        <taxon>Bacillota</taxon>
        <taxon>Bacilli</taxon>
        <taxon>Bacillales</taxon>
        <taxon>Caryophanaceae</taxon>
        <taxon>Ureibacillus</taxon>
    </lineage>
</organism>
<dbReference type="InterPro" id="IPR003004">
    <property type="entry name" value="GspF/PilC"/>
</dbReference>
<dbReference type="Proteomes" id="UP000315753">
    <property type="component" value="Unassembled WGS sequence"/>
</dbReference>
<dbReference type="Pfam" id="PF00482">
    <property type="entry name" value="T2SSF"/>
    <property type="match status" value="2"/>
</dbReference>
<dbReference type="FunFam" id="1.20.81.30:FF:000001">
    <property type="entry name" value="Type II secretion system protein F"/>
    <property type="match status" value="2"/>
</dbReference>
<dbReference type="PROSITE" id="PS00874">
    <property type="entry name" value="T2SP_F"/>
    <property type="match status" value="1"/>
</dbReference>
<dbReference type="InterPro" id="IPR001992">
    <property type="entry name" value="T2SS_GspF/T4SS_PilC_CS"/>
</dbReference>
<evidence type="ECO:0000256" key="8">
    <source>
        <dbReference type="ARBA" id="ARBA00023136"/>
    </source>
</evidence>
<feature type="domain" description="Type II secretion system protein GspF" evidence="11">
    <location>
        <begin position="253"/>
        <end position="342"/>
    </location>
</feature>
<dbReference type="PANTHER" id="PTHR30012:SF0">
    <property type="entry name" value="TYPE II SECRETION SYSTEM PROTEIN F-RELATED"/>
    <property type="match status" value="1"/>
</dbReference>
<feature type="transmembrane region" description="Helical" evidence="10">
    <location>
        <begin position="148"/>
        <end position="171"/>
    </location>
</feature>
<dbReference type="GO" id="GO:0009306">
    <property type="term" value="P:protein secretion"/>
    <property type="evidence" value="ECO:0007669"/>
    <property type="project" value="InterPro"/>
</dbReference>
<comment type="similarity">
    <text evidence="2 9">Belongs to the GSP F family.</text>
</comment>
<feature type="transmembrane region" description="Helical" evidence="10">
    <location>
        <begin position="258"/>
        <end position="277"/>
    </location>
</feature>
<keyword evidence="4" id="KW-1003">Cell membrane</keyword>
<sequence length="354" mass="40334">MNAQSRSEAVTKLKEDGISIQTIEELQGILFKEVSLTLRKVKHKHFVVFIRQFSTLIKAGISINDATDILAKQTESKLLAETLAEISKEIRKGNPFSKAAEKFPKIFPALFINMMRVGEASGQVDEILDRMAVYYEKQYETRQKVKAALTYPTLLFIITIVIFIFMLSFIVPRFTSMFSSLNAELPTITRVVLSLSHALQQYWIYLFVLIAICLIIFIYTRNIPSMKYYRDVLKLRFPIFGNLLLKDAMARMTRTLSVLYSATVPIIEAISIVQIVMNNDVINKVLDKSKISLEKGKSMTEPFANHWAFPSFVSKMIAVGEQSGSLDLMLEKIADYYESEVQPEFDSFEAILGK</sequence>
<comment type="subcellular location">
    <subcellularLocation>
        <location evidence="1">Cell inner membrane</location>
        <topology evidence="1">Multi-pass membrane protein</topology>
    </subcellularLocation>
    <subcellularLocation>
        <location evidence="9">Cell membrane</location>
        <topology evidence="9">Multi-pass membrane protein</topology>
    </subcellularLocation>
</comment>
<accession>A0A540UVA8</accession>
<dbReference type="PANTHER" id="PTHR30012">
    <property type="entry name" value="GENERAL SECRETION PATHWAY PROTEIN"/>
    <property type="match status" value="1"/>
</dbReference>
<evidence type="ECO:0000256" key="4">
    <source>
        <dbReference type="ARBA" id="ARBA00022475"/>
    </source>
</evidence>
<keyword evidence="6 9" id="KW-0812">Transmembrane</keyword>
<dbReference type="Gene3D" id="1.20.81.30">
    <property type="entry name" value="Type II secretion system (T2SS), domain F"/>
    <property type="match status" value="2"/>
</dbReference>
<keyword evidence="13" id="KW-1185">Reference proteome</keyword>
<feature type="domain" description="Type II secretion system protein GspF" evidence="11">
    <location>
        <begin position="49"/>
        <end position="172"/>
    </location>
</feature>
<dbReference type="InterPro" id="IPR042094">
    <property type="entry name" value="T2SS_GspF_sf"/>
</dbReference>
<evidence type="ECO:0000256" key="3">
    <source>
        <dbReference type="ARBA" id="ARBA00022448"/>
    </source>
</evidence>
<feature type="transmembrane region" description="Helical" evidence="10">
    <location>
        <begin position="202"/>
        <end position="220"/>
    </location>
</feature>
<dbReference type="GO" id="GO:0005886">
    <property type="term" value="C:plasma membrane"/>
    <property type="evidence" value="ECO:0007669"/>
    <property type="project" value="UniProtKB-SubCell"/>
</dbReference>
<evidence type="ECO:0000259" key="11">
    <source>
        <dbReference type="Pfam" id="PF00482"/>
    </source>
</evidence>
<evidence type="ECO:0000256" key="1">
    <source>
        <dbReference type="ARBA" id="ARBA00004429"/>
    </source>
</evidence>
<keyword evidence="3 9" id="KW-0813">Transport</keyword>
<reference evidence="12 13" key="1">
    <citation type="submission" date="2019-06" db="EMBL/GenBank/DDBJ databases">
        <title>Genome sequence of Ureibacillus terrenus.</title>
        <authorList>
            <person name="Maclea K.S."/>
            <person name="Simoes M."/>
        </authorList>
    </citation>
    <scope>NUCLEOTIDE SEQUENCE [LARGE SCALE GENOMIC DNA]</scope>
    <source>
        <strain evidence="12 13">ATCC BAA-384</strain>
    </source>
</reference>
<comment type="caution">
    <text evidence="12">The sequence shown here is derived from an EMBL/GenBank/DDBJ whole genome shotgun (WGS) entry which is preliminary data.</text>
</comment>
<evidence type="ECO:0000313" key="13">
    <source>
        <dbReference type="Proteomes" id="UP000315753"/>
    </source>
</evidence>
<dbReference type="EMBL" id="VIGD01000031">
    <property type="protein sequence ID" value="TQE88421.1"/>
    <property type="molecule type" value="Genomic_DNA"/>
</dbReference>
<proteinExistence type="inferred from homology"/>
<dbReference type="RefSeq" id="WP_141603326.1">
    <property type="nucleotide sequence ID" value="NZ_VIGD01000031.1"/>
</dbReference>
<evidence type="ECO:0000313" key="12">
    <source>
        <dbReference type="EMBL" id="TQE88421.1"/>
    </source>
</evidence>
<evidence type="ECO:0000256" key="9">
    <source>
        <dbReference type="RuleBase" id="RU003923"/>
    </source>
</evidence>
<evidence type="ECO:0000256" key="5">
    <source>
        <dbReference type="ARBA" id="ARBA00022519"/>
    </source>
</evidence>
<evidence type="ECO:0000256" key="2">
    <source>
        <dbReference type="ARBA" id="ARBA00005745"/>
    </source>
</evidence>
<dbReference type="PRINTS" id="PR00812">
    <property type="entry name" value="BCTERIALGSPF"/>
</dbReference>
<keyword evidence="5" id="KW-0997">Cell inner membrane</keyword>
<dbReference type="AlphaFoldDB" id="A0A540UVA8"/>
<evidence type="ECO:0000256" key="10">
    <source>
        <dbReference type="SAM" id="Phobius"/>
    </source>
</evidence>
<evidence type="ECO:0000256" key="6">
    <source>
        <dbReference type="ARBA" id="ARBA00022692"/>
    </source>
</evidence>
<protein>
    <submittedName>
        <fullName evidence="12">Type II secretion system F family protein</fullName>
    </submittedName>
</protein>
<keyword evidence="7 10" id="KW-1133">Transmembrane helix</keyword>
<name>A0A540UVA8_9BACL</name>
<gene>
    <name evidence="12" type="ORF">FKZ59_13790</name>
</gene>